<keyword evidence="1" id="KW-0732">Signal</keyword>
<accession>A0AA46TKU9</accession>
<dbReference type="Proteomes" id="UP001164390">
    <property type="component" value="Chromosome"/>
</dbReference>
<gene>
    <name evidence="2" type="ORF">L0C25_04155</name>
</gene>
<evidence type="ECO:0000313" key="2">
    <source>
        <dbReference type="EMBL" id="UYM06278.1"/>
    </source>
</evidence>
<sequence length="140" mass="15003">MRKILIGSALATAATLLVVPVSPQATAAVILGPSQTDAATASGWDRCPHGSACLFEDANGQGDMYLVPPVFDGGPPRYIGDEWNDRVSSVWNRSRLEIDLYTDYPNVGMEIPLIYYGPPTNLPATSNDAISSYSVLDWGV</sequence>
<proteinExistence type="predicted"/>
<dbReference type="AlphaFoldDB" id="A0AA46TKU9"/>
<dbReference type="Pfam" id="PF03995">
    <property type="entry name" value="Inhibitor_I36"/>
    <property type="match status" value="1"/>
</dbReference>
<reference evidence="2" key="1">
    <citation type="submission" date="2022-01" db="EMBL/GenBank/DDBJ databases">
        <title>Nocardioidaceae gen. sp. A5X3R13.</title>
        <authorList>
            <person name="Lopez Marin M.A."/>
            <person name="Uhlik O."/>
        </authorList>
    </citation>
    <scope>NUCLEOTIDE SEQUENCE</scope>
    <source>
        <strain evidence="2">A5X3R13</strain>
    </source>
</reference>
<feature type="signal peptide" evidence="1">
    <location>
        <begin position="1"/>
        <end position="27"/>
    </location>
</feature>
<organism evidence="2 3">
    <name type="scientific">Solicola gregarius</name>
    <dbReference type="NCBI Taxonomy" id="2908642"/>
    <lineage>
        <taxon>Bacteria</taxon>
        <taxon>Bacillati</taxon>
        <taxon>Actinomycetota</taxon>
        <taxon>Actinomycetes</taxon>
        <taxon>Propionibacteriales</taxon>
        <taxon>Nocardioidaceae</taxon>
        <taxon>Solicola</taxon>
    </lineage>
</organism>
<dbReference type="KEGG" id="sgrg:L0C25_04155"/>
<dbReference type="RefSeq" id="WP_271635162.1">
    <property type="nucleotide sequence ID" value="NZ_CP094970.1"/>
</dbReference>
<evidence type="ECO:0000256" key="1">
    <source>
        <dbReference type="SAM" id="SignalP"/>
    </source>
</evidence>
<dbReference type="EMBL" id="CP094970">
    <property type="protein sequence ID" value="UYM06278.1"/>
    <property type="molecule type" value="Genomic_DNA"/>
</dbReference>
<name>A0AA46TKU9_9ACTN</name>
<feature type="chain" id="PRO_5041325198" evidence="1">
    <location>
        <begin position="28"/>
        <end position="140"/>
    </location>
</feature>
<protein>
    <submittedName>
        <fullName evidence="2">Peptidase inhibitor family I36 protein</fullName>
    </submittedName>
</protein>
<evidence type="ECO:0000313" key="3">
    <source>
        <dbReference type="Proteomes" id="UP001164390"/>
    </source>
</evidence>
<dbReference type="Gene3D" id="2.60.20.10">
    <property type="entry name" value="Crystallins"/>
    <property type="match status" value="1"/>
</dbReference>
<keyword evidence="3" id="KW-1185">Reference proteome</keyword>